<sequence length="63" mass="7245">MIVPEFAKYYALEWALVDDDGRLVRGGEDGRMLLKAGAPLKVQEAYAAYIELLDYQLEKYIDF</sequence>
<comment type="caution">
    <text evidence="1">The sequence shown here is derived from an EMBL/GenBank/DDBJ whole genome shotgun (WGS) entry which is preliminary data.</text>
</comment>
<dbReference type="EMBL" id="AZGA01000011">
    <property type="protein sequence ID" value="KRM35834.1"/>
    <property type="molecule type" value="Genomic_DNA"/>
</dbReference>
<protein>
    <submittedName>
        <fullName evidence="1">Uncharacterized protein</fullName>
    </submittedName>
</protein>
<proteinExistence type="predicted"/>
<keyword evidence="2" id="KW-1185">Reference proteome</keyword>
<dbReference type="Proteomes" id="UP000051236">
    <property type="component" value="Unassembled WGS sequence"/>
</dbReference>
<evidence type="ECO:0000313" key="2">
    <source>
        <dbReference type="Proteomes" id="UP000051236"/>
    </source>
</evidence>
<dbReference type="PATRIC" id="fig|1423734.3.peg.869"/>
<name>X0PEB7_9LACO</name>
<gene>
    <name evidence="1" type="ORF">FC83_GL000861</name>
</gene>
<dbReference type="AlphaFoldDB" id="X0PEB7"/>
<reference evidence="1 2" key="1">
    <citation type="journal article" date="2015" name="Genome Announc.">
        <title>Expanding the biotechnology potential of lactobacilli through comparative genomics of 213 strains and associated genera.</title>
        <authorList>
            <person name="Sun Z."/>
            <person name="Harris H.M."/>
            <person name="McCann A."/>
            <person name="Guo C."/>
            <person name="Argimon S."/>
            <person name="Zhang W."/>
            <person name="Yang X."/>
            <person name="Jeffery I.B."/>
            <person name="Cooney J.C."/>
            <person name="Kagawa T.F."/>
            <person name="Liu W."/>
            <person name="Song Y."/>
            <person name="Salvetti E."/>
            <person name="Wrobel A."/>
            <person name="Rasinkangas P."/>
            <person name="Parkhill J."/>
            <person name="Rea M.C."/>
            <person name="O'Sullivan O."/>
            <person name="Ritari J."/>
            <person name="Douillard F.P."/>
            <person name="Paul Ross R."/>
            <person name="Yang R."/>
            <person name="Briner A.E."/>
            <person name="Felis G.E."/>
            <person name="de Vos W.M."/>
            <person name="Barrangou R."/>
            <person name="Klaenhammer T.R."/>
            <person name="Caufield P.W."/>
            <person name="Cui Y."/>
            <person name="Zhang H."/>
            <person name="O'Toole P.W."/>
        </authorList>
    </citation>
    <scope>NUCLEOTIDE SEQUENCE [LARGE SCALE GENOMIC DNA]</scope>
    <source>
        <strain evidence="1 2">DSM 18527</strain>
    </source>
</reference>
<dbReference type="RefSeq" id="WP_035452420.1">
    <property type="nucleotide sequence ID" value="NZ_AZGA01000011.1"/>
</dbReference>
<evidence type="ECO:0000313" key="1">
    <source>
        <dbReference type="EMBL" id="KRM35834.1"/>
    </source>
</evidence>
<accession>X0PEB7</accession>
<organism evidence="1 2">
    <name type="scientific">Agrilactobacillus composti DSM 18527 = JCM 14202</name>
    <dbReference type="NCBI Taxonomy" id="1423734"/>
    <lineage>
        <taxon>Bacteria</taxon>
        <taxon>Bacillati</taxon>
        <taxon>Bacillota</taxon>
        <taxon>Bacilli</taxon>
        <taxon>Lactobacillales</taxon>
        <taxon>Lactobacillaceae</taxon>
        <taxon>Agrilactobacillus</taxon>
    </lineage>
</organism>